<sequence length="257" mass="28689">MLEADDQCLDAKAPFHGDSFVVSQVHQRSTLAPSCWIPPQALVVADAVYPCLPQAATVHPPPELGNKPSSGDGQPNDYFVKKFFRLVGIVIAQFLILIFASSWLAVEINEQCISFDSFLTRMIVARPSISTTVVTLMATALSLASTGLFCLSIKEAMRHFLWKPRQLIQLSAGVALVKGNHIFRLEYMTLTLTSGKHSYRECSQKRRKAQIFGVSRHSHFVFNNLSGPAFVYNSPESETIPHSKILFRITEKIRYFG</sequence>
<gene>
    <name evidence="2" type="ORF">PAXINDRAFT_19956</name>
</gene>
<evidence type="ECO:0000256" key="1">
    <source>
        <dbReference type="SAM" id="Phobius"/>
    </source>
</evidence>
<feature type="transmembrane region" description="Helical" evidence="1">
    <location>
        <begin position="129"/>
        <end position="153"/>
    </location>
</feature>
<dbReference type="HOGENOM" id="CLU_1082220_0_0_1"/>
<accession>A0A0C9SMV7</accession>
<evidence type="ECO:0000313" key="2">
    <source>
        <dbReference type="EMBL" id="KIJ06844.1"/>
    </source>
</evidence>
<reference evidence="3" key="2">
    <citation type="submission" date="2015-01" db="EMBL/GenBank/DDBJ databases">
        <title>Evolutionary Origins and Diversification of the Mycorrhizal Mutualists.</title>
        <authorList>
            <consortium name="DOE Joint Genome Institute"/>
            <consortium name="Mycorrhizal Genomics Consortium"/>
            <person name="Kohler A."/>
            <person name="Kuo A."/>
            <person name="Nagy L.G."/>
            <person name="Floudas D."/>
            <person name="Copeland A."/>
            <person name="Barry K.W."/>
            <person name="Cichocki N."/>
            <person name="Veneault-Fourrey C."/>
            <person name="LaButti K."/>
            <person name="Lindquist E.A."/>
            <person name="Lipzen A."/>
            <person name="Lundell T."/>
            <person name="Morin E."/>
            <person name="Murat C."/>
            <person name="Riley R."/>
            <person name="Ohm R."/>
            <person name="Sun H."/>
            <person name="Tunlid A."/>
            <person name="Henrissat B."/>
            <person name="Grigoriev I.V."/>
            <person name="Hibbett D.S."/>
            <person name="Martin F."/>
        </authorList>
    </citation>
    <scope>NUCLEOTIDE SEQUENCE [LARGE SCALE GENOMIC DNA]</scope>
    <source>
        <strain evidence="3">ATCC 200175</strain>
    </source>
</reference>
<dbReference type="AlphaFoldDB" id="A0A0C9SMV7"/>
<protein>
    <submittedName>
        <fullName evidence="2">Uncharacterized protein</fullName>
    </submittedName>
</protein>
<evidence type="ECO:0000313" key="3">
    <source>
        <dbReference type="Proteomes" id="UP000053647"/>
    </source>
</evidence>
<organism evidence="2 3">
    <name type="scientific">Paxillus involutus ATCC 200175</name>
    <dbReference type="NCBI Taxonomy" id="664439"/>
    <lineage>
        <taxon>Eukaryota</taxon>
        <taxon>Fungi</taxon>
        <taxon>Dikarya</taxon>
        <taxon>Basidiomycota</taxon>
        <taxon>Agaricomycotina</taxon>
        <taxon>Agaricomycetes</taxon>
        <taxon>Agaricomycetidae</taxon>
        <taxon>Boletales</taxon>
        <taxon>Paxilineae</taxon>
        <taxon>Paxillaceae</taxon>
        <taxon>Paxillus</taxon>
    </lineage>
</organism>
<reference evidence="2 3" key="1">
    <citation type="submission" date="2014-06" db="EMBL/GenBank/DDBJ databases">
        <authorList>
            <consortium name="DOE Joint Genome Institute"/>
            <person name="Kuo A."/>
            <person name="Kohler A."/>
            <person name="Nagy L.G."/>
            <person name="Floudas D."/>
            <person name="Copeland A."/>
            <person name="Barry K.W."/>
            <person name="Cichocki N."/>
            <person name="Veneault-Fourrey C."/>
            <person name="LaButti K."/>
            <person name="Lindquist E.A."/>
            <person name="Lipzen A."/>
            <person name="Lundell T."/>
            <person name="Morin E."/>
            <person name="Murat C."/>
            <person name="Sun H."/>
            <person name="Tunlid A."/>
            <person name="Henrissat B."/>
            <person name="Grigoriev I.V."/>
            <person name="Hibbett D.S."/>
            <person name="Martin F."/>
            <person name="Nordberg H.P."/>
            <person name="Cantor M.N."/>
            <person name="Hua S.X."/>
        </authorList>
    </citation>
    <scope>NUCLEOTIDE SEQUENCE [LARGE SCALE GENOMIC DNA]</scope>
    <source>
        <strain evidence="2 3">ATCC 200175</strain>
    </source>
</reference>
<keyword evidence="1" id="KW-0812">Transmembrane</keyword>
<keyword evidence="1" id="KW-1133">Transmembrane helix</keyword>
<keyword evidence="3" id="KW-1185">Reference proteome</keyword>
<dbReference type="OrthoDB" id="10551818at2759"/>
<dbReference type="EMBL" id="KN820131">
    <property type="protein sequence ID" value="KIJ06844.1"/>
    <property type="molecule type" value="Genomic_DNA"/>
</dbReference>
<feature type="transmembrane region" description="Helical" evidence="1">
    <location>
        <begin position="83"/>
        <end position="106"/>
    </location>
</feature>
<proteinExistence type="predicted"/>
<dbReference type="Proteomes" id="UP000053647">
    <property type="component" value="Unassembled WGS sequence"/>
</dbReference>
<name>A0A0C9SMV7_PAXIN</name>
<keyword evidence="1" id="KW-0472">Membrane</keyword>